<dbReference type="SUPFAM" id="SSF52540">
    <property type="entry name" value="P-loop containing nucleoside triphosphate hydrolases"/>
    <property type="match status" value="1"/>
</dbReference>
<keyword evidence="2" id="KW-0547">Nucleotide-binding</keyword>
<dbReference type="Gene3D" id="3.40.50.300">
    <property type="entry name" value="P-loop containing nucleotide triphosphate hydrolases"/>
    <property type="match status" value="1"/>
</dbReference>
<keyword evidence="1" id="KW-0808">Transferase</keyword>
<keyword evidence="4" id="KW-0067">ATP-binding</keyword>
<proteinExistence type="predicted"/>
<comment type="caution">
    <text evidence="9">The sequence shown here is derived from an EMBL/GenBank/DDBJ whole genome shotgun (WGS) entry which is preliminary data.</text>
</comment>
<keyword evidence="7" id="KW-0472">Membrane</keyword>
<feature type="domain" description="AAA" evidence="8">
    <location>
        <begin position="282"/>
        <end position="420"/>
    </location>
</feature>
<evidence type="ECO:0000256" key="7">
    <source>
        <dbReference type="SAM" id="Phobius"/>
    </source>
</evidence>
<dbReference type="InterPro" id="IPR027417">
    <property type="entry name" value="P-loop_NTPase"/>
</dbReference>
<evidence type="ECO:0000259" key="8">
    <source>
        <dbReference type="Pfam" id="PF13614"/>
    </source>
</evidence>
<evidence type="ECO:0000256" key="6">
    <source>
        <dbReference type="SAM" id="MobiDB-lite"/>
    </source>
</evidence>
<dbReference type="InterPro" id="IPR050445">
    <property type="entry name" value="Bact_polysacc_biosynth/exp"/>
</dbReference>
<dbReference type="PANTHER" id="PTHR32309:SF31">
    <property type="entry name" value="CAPSULAR EXOPOLYSACCHARIDE FAMILY"/>
    <property type="match status" value="1"/>
</dbReference>
<keyword evidence="7" id="KW-1133">Transmembrane helix</keyword>
<feature type="transmembrane region" description="Helical" evidence="7">
    <location>
        <begin position="12"/>
        <end position="30"/>
    </location>
</feature>
<protein>
    <recommendedName>
        <fullName evidence="8">AAA domain-containing protein</fullName>
    </recommendedName>
</protein>
<evidence type="ECO:0000313" key="10">
    <source>
        <dbReference type="Proteomes" id="UP001500945"/>
    </source>
</evidence>
<dbReference type="InterPro" id="IPR025669">
    <property type="entry name" value="AAA_dom"/>
</dbReference>
<dbReference type="PANTHER" id="PTHR32309">
    <property type="entry name" value="TYROSINE-PROTEIN KINASE"/>
    <property type="match status" value="1"/>
</dbReference>
<dbReference type="EMBL" id="BAABGM010000015">
    <property type="protein sequence ID" value="GAA4407726.1"/>
    <property type="molecule type" value="Genomic_DNA"/>
</dbReference>
<dbReference type="Proteomes" id="UP001500945">
    <property type="component" value="Unassembled WGS sequence"/>
</dbReference>
<evidence type="ECO:0000256" key="4">
    <source>
        <dbReference type="ARBA" id="ARBA00022840"/>
    </source>
</evidence>
<gene>
    <name evidence="9" type="ORF">GCM10023168_24100</name>
</gene>
<evidence type="ECO:0000256" key="3">
    <source>
        <dbReference type="ARBA" id="ARBA00022777"/>
    </source>
</evidence>
<accession>A0ABP8KIC7</accession>
<keyword evidence="5" id="KW-0829">Tyrosine-protein kinase</keyword>
<reference evidence="10" key="1">
    <citation type="journal article" date="2019" name="Int. J. Syst. Evol. Microbiol.">
        <title>The Global Catalogue of Microorganisms (GCM) 10K type strain sequencing project: providing services to taxonomists for standard genome sequencing and annotation.</title>
        <authorList>
            <consortium name="The Broad Institute Genomics Platform"/>
            <consortium name="The Broad Institute Genome Sequencing Center for Infectious Disease"/>
            <person name="Wu L."/>
            <person name="Ma J."/>
        </authorList>
    </citation>
    <scope>NUCLEOTIDE SEQUENCE [LARGE SCALE GENOMIC DNA]</scope>
    <source>
        <strain evidence="10">JCM 17809</strain>
    </source>
</reference>
<keyword evidence="7" id="KW-0812">Transmembrane</keyword>
<name>A0ABP8KIC7_9MICO</name>
<evidence type="ECO:0000256" key="2">
    <source>
        <dbReference type="ARBA" id="ARBA00022741"/>
    </source>
</evidence>
<organism evidence="9 10">
    <name type="scientific">Fodinibacter luteus</name>
    <dbReference type="NCBI Taxonomy" id="552064"/>
    <lineage>
        <taxon>Bacteria</taxon>
        <taxon>Bacillati</taxon>
        <taxon>Actinomycetota</taxon>
        <taxon>Actinomycetes</taxon>
        <taxon>Micrococcales</taxon>
        <taxon>Intrasporangiaceae</taxon>
        <taxon>Fodinibacter (ex Wang et al. 2009)</taxon>
    </lineage>
</organism>
<dbReference type="InterPro" id="IPR005702">
    <property type="entry name" value="Wzc-like_C"/>
</dbReference>
<dbReference type="CDD" id="cd05387">
    <property type="entry name" value="BY-kinase"/>
    <property type="match status" value="1"/>
</dbReference>
<sequence length="534" mass="56055">MRDYLTIARRRWPVIIACAVVAAAVTWVITPAQSSAAKAAPSYTATATLLVGGGTAEQSVSLDRVALYVKTGEIPTRAAATLGYEGNPAVLASQVAVVSDPAAGALTISASSADGEQAAATANAFADEAVTYFSKTRPGTGRAKLTMLQEATPIPDAIGGGFVVPPSRALRTALAALVGLLLGFALALVLQRVDSRLSTRDEVHAALGLPIIAEVPKLRQAQRRNGEITVAADPLSHYSDAYRAARTALMHTVSRQSSSEYTARRAASPERRVEASGARLILVTSANAAEGKTTTVANLAASFAETGQRVLVLDADLRSPDTHNLFDVPQGAGISDYISDPGDVTLEALVRPTSVPGVRIITAGTRLAHPASLASRMGHLLAEVRGMADVVIIDSAPLLAASDVFDVLPIVDTVLLVVRSGRLTDVAARRVAELLGRFQVPISGVVLVGARGRRADGYGYGYGYGHGEKKKRKRGRPARVADDRQPEDFIAPPPTRAEQPVDLVEDGWPFPSQPDAGHEEAPPSRRARRTSSSA</sequence>
<evidence type="ECO:0000256" key="5">
    <source>
        <dbReference type="ARBA" id="ARBA00023137"/>
    </source>
</evidence>
<dbReference type="Pfam" id="PF13614">
    <property type="entry name" value="AAA_31"/>
    <property type="match status" value="1"/>
</dbReference>
<feature type="compositionally biased region" description="Basic residues" evidence="6">
    <location>
        <begin position="525"/>
        <end position="534"/>
    </location>
</feature>
<evidence type="ECO:0000256" key="1">
    <source>
        <dbReference type="ARBA" id="ARBA00022679"/>
    </source>
</evidence>
<keyword evidence="3" id="KW-0418">Kinase</keyword>
<keyword evidence="10" id="KW-1185">Reference proteome</keyword>
<evidence type="ECO:0000313" key="9">
    <source>
        <dbReference type="EMBL" id="GAA4407726.1"/>
    </source>
</evidence>
<feature type="region of interest" description="Disordered" evidence="6">
    <location>
        <begin position="466"/>
        <end position="534"/>
    </location>
</feature>
<feature type="transmembrane region" description="Helical" evidence="7">
    <location>
        <begin position="169"/>
        <end position="190"/>
    </location>
</feature>
<feature type="compositionally biased region" description="Basic residues" evidence="6">
    <location>
        <begin position="468"/>
        <end position="477"/>
    </location>
</feature>